<name>X1JT74_9ZZZZ</name>
<dbReference type="AlphaFoldDB" id="X1JT74"/>
<feature type="non-terminal residue" evidence="2">
    <location>
        <position position="1"/>
    </location>
</feature>
<organism evidence="2">
    <name type="scientific">marine sediment metagenome</name>
    <dbReference type="NCBI Taxonomy" id="412755"/>
    <lineage>
        <taxon>unclassified sequences</taxon>
        <taxon>metagenomes</taxon>
        <taxon>ecological metagenomes</taxon>
    </lineage>
</organism>
<evidence type="ECO:0000259" key="1">
    <source>
        <dbReference type="Pfam" id="PF01370"/>
    </source>
</evidence>
<comment type="caution">
    <text evidence="2">The sequence shown here is derived from an EMBL/GenBank/DDBJ whole genome shotgun (WGS) entry which is preliminary data.</text>
</comment>
<dbReference type="EMBL" id="BARU01042410">
    <property type="protein sequence ID" value="GAH84620.1"/>
    <property type="molecule type" value="Genomic_DNA"/>
</dbReference>
<dbReference type="Gene3D" id="3.90.25.10">
    <property type="entry name" value="UDP-galactose 4-epimerase, domain 1"/>
    <property type="match status" value="1"/>
</dbReference>
<proteinExistence type="predicted"/>
<dbReference type="InterPro" id="IPR036291">
    <property type="entry name" value="NAD(P)-bd_dom_sf"/>
</dbReference>
<dbReference type="InterPro" id="IPR001509">
    <property type="entry name" value="Epimerase_deHydtase"/>
</dbReference>
<evidence type="ECO:0000313" key="2">
    <source>
        <dbReference type="EMBL" id="GAH84620.1"/>
    </source>
</evidence>
<dbReference type="PANTHER" id="PTHR43245:SF13">
    <property type="entry name" value="UDP-D-APIOSE_UDP-D-XYLOSE SYNTHASE 2"/>
    <property type="match status" value="1"/>
</dbReference>
<dbReference type="PANTHER" id="PTHR43245">
    <property type="entry name" value="BIFUNCTIONAL POLYMYXIN RESISTANCE PROTEIN ARNA"/>
    <property type="match status" value="1"/>
</dbReference>
<dbReference type="Pfam" id="PF01370">
    <property type="entry name" value="Epimerase"/>
    <property type="match status" value="1"/>
</dbReference>
<feature type="domain" description="NAD-dependent epimerase/dehydratase" evidence="1">
    <location>
        <begin position="5"/>
        <end position="115"/>
    </location>
</feature>
<gene>
    <name evidence="2" type="ORF">S03H2_65168</name>
</gene>
<accession>X1JT74</accession>
<reference evidence="2" key="1">
    <citation type="journal article" date="2014" name="Front. Microbiol.">
        <title>High frequency of phylogenetically diverse reductive dehalogenase-homologous genes in deep subseafloor sedimentary metagenomes.</title>
        <authorList>
            <person name="Kawai M."/>
            <person name="Futagami T."/>
            <person name="Toyoda A."/>
            <person name="Takaki Y."/>
            <person name="Nishi S."/>
            <person name="Hori S."/>
            <person name="Arai W."/>
            <person name="Tsubouchi T."/>
            <person name="Morono Y."/>
            <person name="Uchiyama I."/>
            <person name="Ito T."/>
            <person name="Fujiyama A."/>
            <person name="Inagaki F."/>
            <person name="Takami H."/>
        </authorList>
    </citation>
    <scope>NUCLEOTIDE SEQUENCE</scope>
    <source>
        <strain evidence="2">Expedition CK06-06</strain>
    </source>
</reference>
<dbReference type="SUPFAM" id="SSF51735">
    <property type="entry name" value="NAD(P)-binding Rossmann-fold domains"/>
    <property type="match status" value="1"/>
</dbReference>
<dbReference type="Gene3D" id="3.40.50.720">
    <property type="entry name" value="NAD(P)-binding Rossmann-like Domain"/>
    <property type="match status" value="1"/>
</dbReference>
<dbReference type="InterPro" id="IPR050177">
    <property type="entry name" value="Lipid_A_modif_metabolic_enz"/>
</dbReference>
<protein>
    <recommendedName>
        <fullName evidence="1">NAD-dependent epimerase/dehydratase domain-containing protein</fullName>
    </recommendedName>
</protein>
<sequence>GDIPTLPKKEDMPPNPQSPYAVSKLCSEYYCQAFQQIYGLPTVCLRYFNVYGPRQDPNSQYAAVIPISIKRLSEGNPPTVFGDGKQTRDFTFVKDAVEATILAAESDATGVFNIGTGQRVTINNLARLITKLTGKDIKPIYQQPRPGDIRHSLADISKAKEFGYSPKHTLEQGLRQTIMSFCNEP</sequence>